<dbReference type="GeneID" id="19900887"/>
<dbReference type="EMBL" id="JH767567">
    <property type="protein sequence ID" value="EON64345.1"/>
    <property type="molecule type" value="Genomic_DNA"/>
</dbReference>
<gene>
    <name evidence="1" type="ORF">W97_03576</name>
</gene>
<protein>
    <submittedName>
        <fullName evidence="1">Uncharacterized protein</fullName>
    </submittedName>
</protein>
<dbReference type="Proteomes" id="UP000016924">
    <property type="component" value="Unassembled WGS sequence"/>
</dbReference>
<accession>R7YQZ4</accession>
<sequence length="91" mass="10464">MVPRWLEVIESQINDDNTTNEDLVDLPMYICGTVRALYQHRNKPGVAGHTLTEAELLEIDKEARRILILANKKVHGDARRKLSSRKKLLED</sequence>
<keyword evidence="2" id="KW-1185">Reference proteome</keyword>
<dbReference type="RefSeq" id="XP_007779662.1">
    <property type="nucleotide sequence ID" value="XM_007781472.1"/>
</dbReference>
<evidence type="ECO:0000313" key="1">
    <source>
        <dbReference type="EMBL" id="EON64345.1"/>
    </source>
</evidence>
<reference evidence="2" key="1">
    <citation type="submission" date="2012-06" db="EMBL/GenBank/DDBJ databases">
        <title>The genome sequence of Coniosporium apollinis CBS 100218.</title>
        <authorList>
            <consortium name="The Broad Institute Genome Sequencing Platform"/>
            <person name="Cuomo C."/>
            <person name="Gorbushina A."/>
            <person name="Noack S."/>
            <person name="Walker B."/>
            <person name="Young S.K."/>
            <person name="Zeng Q."/>
            <person name="Gargeya S."/>
            <person name="Fitzgerald M."/>
            <person name="Haas B."/>
            <person name="Abouelleil A."/>
            <person name="Alvarado L."/>
            <person name="Arachchi H.M."/>
            <person name="Berlin A.M."/>
            <person name="Chapman S.B."/>
            <person name="Goldberg J."/>
            <person name="Griggs A."/>
            <person name="Gujja S."/>
            <person name="Hansen M."/>
            <person name="Howarth C."/>
            <person name="Imamovic A."/>
            <person name="Larimer J."/>
            <person name="McCowan C."/>
            <person name="Montmayeur A."/>
            <person name="Murphy C."/>
            <person name="Neiman D."/>
            <person name="Pearson M."/>
            <person name="Priest M."/>
            <person name="Roberts A."/>
            <person name="Saif S."/>
            <person name="Shea T."/>
            <person name="Sisk P."/>
            <person name="Sykes S."/>
            <person name="Wortman J."/>
            <person name="Nusbaum C."/>
            <person name="Birren B."/>
        </authorList>
    </citation>
    <scope>NUCLEOTIDE SEQUENCE [LARGE SCALE GENOMIC DNA]</scope>
    <source>
        <strain evidence="2">CBS 100218</strain>
    </source>
</reference>
<dbReference type="AlphaFoldDB" id="R7YQZ4"/>
<organism evidence="1 2">
    <name type="scientific">Coniosporium apollinis (strain CBS 100218)</name>
    <name type="common">Rock-inhabiting black yeast</name>
    <dbReference type="NCBI Taxonomy" id="1168221"/>
    <lineage>
        <taxon>Eukaryota</taxon>
        <taxon>Fungi</taxon>
        <taxon>Dikarya</taxon>
        <taxon>Ascomycota</taxon>
        <taxon>Pezizomycotina</taxon>
        <taxon>Dothideomycetes</taxon>
        <taxon>Dothideomycetes incertae sedis</taxon>
        <taxon>Coniosporium</taxon>
    </lineage>
</organism>
<proteinExistence type="predicted"/>
<evidence type="ECO:0000313" key="2">
    <source>
        <dbReference type="Proteomes" id="UP000016924"/>
    </source>
</evidence>
<name>R7YQZ4_CONA1</name>
<dbReference type="HOGENOM" id="CLU_2426932_0_0_1"/>